<dbReference type="Pfam" id="PF09335">
    <property type="entry name" value="VTT_dom"/>
    <property type="match status" value="1"/>
</dbReference>
<keyword evidence="2" id="KW-1003">Cell membrane</keyword>
<evidence type="ECO:0000313" key="8">
    <source>
        <dbReference type="EMBL" id="NVN28830.1"/>
    </source>
</evidence>
<evidence type="ECO:0000256" key="3">
    <source>
        <dbReference type="ARBA" id="ARBA00022692"/>
    </source>
</evidence>
<dbReference type="InterPro" id="IPR032816">
    <property type="entry name" value="VTT_dom"/>
</dbReference>
<keyword evidence="5 6" id="KW-0472">Membrane</keyword>
<dbReference type="AlphaFoldDB" id="A0A850NLN9"/>
<feature type="transmembrane region" description="Helical" evidence="6">
    <location>
        <begin position="53"/>
        <end position="73"/>
    </location>
</feature>
<evidence type="ECO:0000256" key="2">
    <source>
        <dbReference type="ARBA" id="ARBA00022475"/>
    </source>
</evidence>
<comment type="subcellular location">
    <subcellularLocation>
        <location evidence="1">Cell membrane</location>
        <topology evidence="1">Multi-pass membrane protein</topology>
    </subcellularLocation>
</comment>
<dbReference type="PANTHER" id="PTHR42709">
    <property type="entry name" value="ALKALINE PHOSPHATASE LIKE PROTEIN"/>
    <property type="match status" value="1"/>
</dbReference>
<evidence type="ECO:0000259" key="7">
    <source>
        <dbReference type="Pfam" id="PF09335"/>
    </source>
</evidence>
<keyword evidence="3 6" id="KW-0812">Transmembrane</keyword>
<name>A0A850NLN9_9PROT</name>
<keyword evidence="4 6" id="KW-1133">Transmembrane helix</keyword>
<feature type="transmembrane region" description="Helical" evidence="6">
    <location>
        <begin position="165"/>
        <end position="183"/>
    </location>
</feature>
<dbReference type="GO" id="GO:0005886">
    <property type="term" value="C:plasma membrane"/>
    <property type="evidence" value="ECO:0007669"/>
    <property type="project" value="UniProtKB-SubCell"/>
</dbReference>
<reference evidence="8 9" key="1">
    <citation type="submission" date="2020-06" db="EMBL/GenBank/DDBJ databases">
        <title>Description of novel acetic acid bacteria.</title>
        <authorList>
            <person name="Sombolestani A."/>
        </authorList>
    </citation>
    <scope>NUCLEOTIDE SEQUENCE [LARGE SCALE GENOMIC DNA]</scope>
    <source>
        <strain evidence="8 9">LMG 26838</strain>
    </source>
</reference>
<gene>
    <name evidence="8" type="ORF">HUK83_00520</name>
</gene>
<proteinExistence type="predicted"/>
<comment type="caution">
    <text evidence="8">The sequence shown here is derived from an EMBL/GenBank/DDBJ whole genome shotgun (WGS) entry which is preliminary data.</text>
</comment>
<feature type="transmembrane region" description="Helical" evidence="6">
    <location>
        <begin position="130"/>
        <end position="153"/>
    </location>
</feature>
<feature type="domain" description="VTT" evidence="7">
    <location>
        <begin position="38"/>
        <end position="148"/>
    </location>
</feature>
<evidence type="ECO:0000256" key="6">
    <source>
        <dbReference type="SAM" id="Phobius"/>
    </source>
</evidence>
<evidence type="ECO:0000256" key="4">
    <source>
        <dbReference type="ARBA" id="ARBA00022989"/>
    </source>
</evidence>
<dbReference type="PANTHER" id="PTHR42709:SF6">
    <property type="entry name" value="UNDECAPRENYL PHOSPHATE TRANSPORTER A"/>
    <property type="match status" value="1"/>
</dbReference>
<protein>
    <submittedName>
        <fullName evidence="8">VTT domain-containing protein</fullName>
    </submittedName>
</protein>
<accession>A0A850NLN9</accession>
<dbReference type="Proteomes" id="UP000565205">
    <property type="component" value="Unassembled WGS sequence"/>
</dbReference>
<evidence type="ECO:0000256" key="1">
    <source>
        <dbReference type="ARBA" id="ARBA00004651"/>
    </source>
</evidence>
<dbReference type="EMBL" id="JABXXQ010000003">
    <property type="protein sequence ID" value="NVN28830.1"/>
    <property type="molecule type" value="Genomic_DNA"/>
</dbReference>
<organism evidence="8 9">
    <name type="scientific">Endobacter medicaginis</name>
    <dbReference type="NCBI Taxonomy" id="1181271"/>
    <lineage>
        <taxon>Bacteria</taxon>
        <taxon>Pseudomonadati</taxon>
        <taxon>Pseudomonadota</taxon>
        <taxon>Alphaproteobacteria</taxon>
        <taxon>Acetobacterales</taxon>
        <taxon>Acetobacteraceae</taxon>
        <taxon>Endobacter</taxon>
    </lineage>
</organism>
<evidence type="ECO:0000256" key="5">
    <source>
        <dbReference type="ARBA" id="ARBA00023136"/>
    </source>
</evidence>
<evidence type="ECO:0000313" key="9">
    <source>
        <dbReference type="Proteomes" id="UP000565205"/>
    </source>
</evidence>
<dbReference type="InterPro" id="IPR051311">
    <property type="entry name" value="DedA_domain"/>
</dbReference>
<sequence length="189" mass="20408">MQMHLPLTLSWLADPVWQWLAVCLGTFVLEDAATVEAALLVAGGHLSGRLALSALYVGVVLGDVGLYGLGRLGRQVPWARRWMPDTSRARLRDEAGGRVIPIVAISRFIPGARLPTYVMCGYLDLGLGRFALASALATAVWTTGLFYLSVALGPGIERVLGRLQWLVPFGLVAAIFLIGRWLGRARGVD</sequence>